<name>A0A392TZ63_9FABA</name>
<reference evidence="2 3" key="1">
    <citation type="journal article" date="2018" name="Front. Plant Sci.">
        <title>Red Clover (Trifolium pratense) and Zigzag Clover (T. medium) - A Picture of Genomic Similarities and Differences.</title>
        <authorList>
            <person name="Dluhosova J."/>
            <person name="Istvanek J."/>
            <person name="Nedelnik J."/>
            <person name="Repkova J."/>
        </authorList>
    </citation>
    <scope>NUCLEOTIDE SEQUENCE [LARGE SCALE GENOMIC DNA]</scope>
    <source>
        <strain evidence="3">cv. 10/8</strain>
        <tissue evidence="2">Leaf</tissue>
    </source>
</reference>
<dbReference type="EMBL" id="LXQA010695693">
    <property type="protein sequence ID" value="MCI66451.1"/>
    <property type="molecule type" value="Genomic_DNA"/>
</dbReference>
<comment type="caution">
    <text evidence="2">The sequence shown here is derived from an EMBL/GenBank/DDBJ whole genome shotgun (WGS) entry which is preliminary data.</text>
</comment>
<accession>A0A392TZ63</accession>
<feature type="compositionally biased region" description="Low complexity" evidence="1">
    <location>
        <begin position="18"/>
        <end position="30"/>
    </location>
</feature>
<evidence type="ECO:0000256" key="1">
    <source>
        <dbReference type="SAM" id="MobiDB-lite"/>
    </source>
</evidence>
<keyword evidence="3" id="KW-1185">Reference proteome</keyword>
<dbReference type="Proteomes" id="UP000265520">
    <property type="component" value="Unassembled WGS sequence"/>
</dbReference>
<dbReference type="AlphaFoldDB" id="A0A392TZ63"/>
<feature type="region of interest" description="Disordered" evidence="1">
    <location>
        <begin position="1"/>
        <end position="64"/>
    </location>
</feature>
<evidence type="ECO:0000313" key="3">
    <source>
        <dbReference type="Proteomes" id="UP000265520"/>
    </source>
</evidence>
<evidence type="ECO:0000313" key="2">
    <source>
        <dbReference type="EMBL" id="MCI66451.1"/>
    </source>
</evidence>
<sequence>PLAQSSHPGVPHNVNLQPSGGSTSGPGSSPHMETSFGAQGLVRPGVQPNARPGGDSPSGQHYYG</sequence>
<organism evidence="2 3">
    <name type="scientific">Trifolium medium</name>
    <dbReference type="NCBI Taxonomy" id="97028"/>
    <lineage>
        <taxon>Eukaryota</taxon>
        <taxon>Viridiplantae</taxon>
        <taxon>Streptophyta</taxon>
        <taxon>Embryophyta</taxon>
        <taxon>Tracheophyta</taxon>
        <taxon>Spermatophyta</taxon>
        <taxon>Magnoliopsida</taxon>
        <taxon>eudicotyledons</taxon>
        <taxon>Gunneridae</taxon>
        <taxon>Pentapetalae</taxon>
        <taxon>rosids</taxon>
        <taxon>fabids</taxon>
        <taxon>Fabales</taxon>
        <taxon>Fabaceae</taxon>
        <taxon>Papilionoideae</taxon>
        <taxon>50 kb inversion clade</taxon>
        <taxon>NPAAA clade</taxon>
        <taxon>Hologalegina</taxon>
        <taxon>IRL clade</taxon>
        <taxon>Trifolieae</taxon>
        <taxon>Trifolium</taxon>
    </lineage>
</organism>
<feature type="non-terminal residue" evidence="2">
    <location>
        <position position="1"/>
    </location>
</feature>
<proteinExistence type="predicted"/>
<protein>
    <submittedName>
        <fullName evidence="2">Polypyrimidine tract-binding protein</fullName>
    </submittedName>
</protein>